<feature type="domain" description="D-isomer specific 2-hydroxyacid dehydrogenase catalytic" evidence="4">
    <location>
        <begin position="4"/>
        <end position="319"/>
    </location>
</feature>
<dbReference type="GO" id="GO:0016618">
    <property type="term" value="F:hydroxypyruvate reductase [NAD(P)H] activity"/>
    <property type="evidence" value="ECO:0007669"/>
    <property type="project" value="TreeGrafter"/>
</dbReference>
<dbReference type="InterPro" id="IPR029753">
    <property type="entry name" value="D-isomer_DH_CS"/>
</dbReference>
<dbReference type="InterPro" id="IPR036291">
    <property type="entry name" value="NAD(P)-bd_dom_sf"/>
</dbReference>
<dbReference type="InterPro" id="IPR050223">
    <property type="entry name" value="D-isomer_2-hydroxyacid_DH"/>
</dbReference>
<dbReference type="PANTHER" id="PTHR10996">
    <property type="entry name" value="2-HYDROXYACID DEHYDROGENASE-RELATED"/>
    <property type="match status" value="1"/>
</dbReference>
<dbReference type="Gene3D" id="3.40.50.720">
    <property type="entry name" value="NAD(P)-binding Rossmann-like Domain"/>
    <property type="match status" value="2"/>
</dbReference>
<dbReference type="AlphaFoldDB" id="A0A370GGF3"/>
<accession>A0A370GGF3</accession>
<dbReference type="PROSITE" id="PS00671">
    <property type="entry name" value="D_2_HYDROXYACID_DH_3"/>
    <property type="match status" value="1"/>
</dbReference>
<dbReference type="SUPFAM" id="SSF51735">
    <property type="entry name" value="NAD(P)-binding Rossmann-fold domains"/>
    <property type="match status" value="1"/>
</dbReference>
<dbReference type="InterPro" id="IPR029752">
    <property type="entry name" value="D-isomer_DH_CS1"/>
</dbReference>
<dbReference type="Proteomes" id="UP000255326">
    <property type="component" value="Unassembled WGS sequence"/>
</dbReference>
<dbReference type="GO" id="GO:0051287">
    <property type="term" value="F:NAD binding"/>
    <property type="evidence" value="ECO:0007669"/>
    <property type="project" value="InterPro"/>
</dbReference>
<dbReference type="Pfam" id="PF00389">
    <property type="entry name" value="2-Hacid_dh"/>
    <property type="match status" value="1"/>
</dbReference>
<comment type="caution">
    <text evidence="6">The sequence shown here is derived from an EMBL/GenBank/DDBJ whole genome shotgun (WGS) entry which is preliminary data.</text>
</comment>
<evidence type="ECO:0000313" key="7">
    <source>
        <dbReference type="Proteomes" id="UP000255326"/>
    </source>
</evidence>
<dbReference type="OrthoDB" id="9805416at2"/>
<dbReference type="EMBL" id="QQAY01000008">
    <property type="protein sequence ID" value="RDI41464.1"/>
    <property type="molecule type" value="Genomic_DNA"/>
</dbReference>
<reference evidence="6 7" key="1">
    <citation type="submission" date="2018-07" db="EMBL/GenBank/DDBJ databases">
        <title>Genomic Encyclopedia of Type Strains, Phase IV (KMG-IV): sequencing the most valuable type-strain genomes for metagenomic binning, comparative biology and taxonomic classification.</title>
        <authorList>
            <person name="Goeker M."/>
        </authorList>
    </citation>
    <scope>NUCLEOTIDE SEQUENCE [LARGE SCALE GENOMIC DNA]</scope>
    <source>
        <strain evidence="6 7">DSM 25281</strain>
    </source>
</reference>
<dbReference type="Pfam" id="PF02826">
    <property type="entry name" value="2-Hacid_dh_C"/>
    <property type="match status" value="1"/>
</dbReference>
<organism evidence="6 7">
    <name type="scientific">Falsibacillus pallidus</name>
    <dbReference type="NCBI Taxonomy" id="493781"/>
    <lineage>
        <taxon>Bacteria</taxon>
        <taxon>Bacillati</taxon>
        <taxon>Bacillota</taxon>
        <taxon>Bacilli</taxon>
        <taxon>Bacillales</taxon>
        <taxon>Bacillaceae</taxon>
        <taxon>Falsibacillus</taxon>
    </lineage>
</organism>
<dbReference type="SUPFAM" id="SSF52283">
    <property type="entry name" value="Formate/glycerate dehydrogenase catalytic domain-like"/>
    <property type="match status" value="1"/>
</dbReference>
<dbReference type="GO" id="GO:0005829">
    <property type="term" value="C:cytosol"/>
    <property type="evidence" value="ECO:0007669"/>
    <property type="project" value="TreeGrafter"/>
</dbReference>
<dbReference type="InterPro" id="IPR006140">
    <property type="entry name" value="D-isomer_DH_NAD-bd"/>
</dbReference>
<keyword evidence="2 3" id="KW-0560">Oxidoreductase</keyword>
<name>A0A370GGF3_9BACI</name>
<comment type="similarity">
    <text evidence="1 3">Belongs to the D-isomer specific 2-hydroxyacid dehydrogenase family.</text>
</comment>
<proteinExistence type="inferred from homology"/>
<evidence type="ECO:0000259" key="5">
    <source>
        <dbReference type="Pfam" id="PF02826"/>
    </source>
</evidence>
<dbReference type="PROSITE" id="PS00065">
    <property type="entry name" value="D_2_HYDROXYACID_DH_1"/>
    <property type="match status" value="1"/>
</dbReference>
<feature type="domain" description="D-isomer specific 2-hydroxyacid dehydrogenase NAD-binding" evidence="5">
    <location>
        <begin position="109"/>
        <end position="287"/>
    </location>
</feature>
<evidence type="ECO:0000313" key="6">
    <source>
        <dbReference type="EMBL" id="RDI41464.1"/>
    </source>
</evidence>
<sequence>MKRIVITRKLPAEAIAALQDNYQVSMWDSEEASAPREWIIEQSKEADALLTMLSDKIDAELLQGASKLKVVANLAVGFDNIDIQEATERGVAVCNTPDVLTETTADLTFALLMGTARRIGEAAQFVKEGKWKSWSPLLLAGGDIYGKTIGIYGMGSIGEAVARRAKGFNMEILYHNRSRKKEAENQLGASYVEFEELLSSSDFIVCLAPLTPETKGAFNADAFSKMKSSAYFINAARGPIVDEDALLKALEEGEIAGAGLDVFTHEPISQDHPLLSLPNVLALPHIGSSSVETRMTMMELCVENIANVLDGKNPKTLVNKEWMK</sequence>
<dbReference type="RefSeq" id="WP_114746122.1">
    <property type="nucleotide sequence ID" value="NZ_QQAY01000008.1"/>
</dbReference>
<dbReference type="PANTHER" id="PTHR10996:SF283">
    <property type="entry name" value="GLYOXYLATE_HYDROXYPYRUVATE REDUCTASE B"/>
    <property type="match status" value="1"/>
</dbReference>
<evidence type="ECO:0000256" key="2">
    <source>
        <dbReference type="ARBA" id="ARBA00023002"/>
    </source>
</evidence>
<evidence type="ECO:0000256" key="3">
    <source>
        <dbReference type="RuleBase" id="RU003719"/>
    </source>
</evidence>
<gene>
    <name evidence="6" type="ORF">DFR59_108115</name>
</gene>
<keyword evidence="7" id="KW-1185">Reference proteome</keyword>
<dbReference type="InterPro" id="IPR006139">
    <property type="entry name" value="D-isomer_2_OHA_DH_cat_dom"/>
</dbReference>
<evidence type="ECO:0000256" key="1">
    <source>
        <dbReference type="ARBA" id="ARBA00005854"/>
    </source>
</evidence>
<dbReference type="GO" id="GO:0030267">
    <property type="term" value="F:glyoxylate reductase (NADPH) activity"/>
    <property type="evidence" value="ECO:0007669"/>
    <property type="project" value="TreeGrafter"/>
</dbReference>
<dbReference type="CDD" id="cd05301">
    <property type="entry name" value="GDH"/>
    <property type="match status" value="1"/>
</dbReference>
<evidence type="ECO:0000259" key="4">
    <source>
        <dbReference type="Pfam" id="PF00389"/>
    </source>
</evidence>
<protein>
    <submittedName>
        <fullName evidence="6">Glyoxylate reductase</fullName>
    </submittedName>
</protein>
<dbReference type="FunFam" id="3.40.50.720:FF:000462">
    <property type="entry name" value="Glyoxylate reductase (NADP+)"/>
    <property type="match status" value="1"/>
</dbReference>